<feature type="transmembrane region" description="Helical" evidence="1">
    <location>
        <begin position="265"/>
        <end position="281"/>
    </location>
</feature>
<feature type="transmembrane region" description="Helical" evidence="1">
    <location>
        <begin position="475"/>
        <end position="497"/>
    </location>
</feature>
<feature type="transmembrane region" description="Helical" evidence="1">
    <location>
        <begin position="302"/>
        <end position="319"/>
    </location>
</feature>
<protein>
    <submittedName>
        <fullName evidence="2">Uncharacterized protein</fullName>
    </submittedName>
</protein>
<feature type="transmembrane region" description="Helical" evidence="1">
    <location>
        <begin position="230"/>
        <end position="259"/>
    </location>
</feature>
<keyword evidence="1" id="KW-1133">Transmembrane helix</keyword>
<evidence type="ECO:0000313" key="3">
    <source>
        <dbReference type="Proteomes" id="UP001163046"/>
    </source>
</evidence>
<accession>A0A9W9YU18</accession>
<evidence type="ECO:0000256" key="1">
    <source>
        <dbReference type="SAM" id="Phobius"/>
    </source>
</evidence>
<sequence>MSEFLSVPVELLVHALTSLTERLARYVERKPTGKEDTSPPLQLQDDFTHHDPEDTICEEFENPENSTDPTAWKQHRPSMKTSLKQSAWFAFLVTVVTGGFIGLGTLLFMYYIISVVYIFDWKPMQDPSYPEDLKRRRIVCESYQSFFLYFWQPMMLCMVFKWPILKDVHLLTVALVGAAVDLGYRFFLAVYELYYPPWIPYSLNVVFMTVVLVNSISIGRNIFNTNLFHAILLAFKLCAQFITGAPMLYLCAYVLFPWFAHQEGFLKFTILALAILISIIPKEISRQCVLGLNGVNHPGTSYVLVATAFTSVSIVYRFMQAEFKSLLAFIALSIGHGMIHLIYELITILKERYSEKRHYQRIINSELDSDSPGRSIASNTNTPRSQRLAADLTIHDMMSSSVAIVLSVGIIQIYGFIHQDLSIEKIHEMIGELVTRIVLALFIEFLFNIVSVMILTRRRNVPVLRVWTFKWRSHLLVCVVTVVMIVTYSTDKVLVIIRARYVAEGKLNME</sequence>
<reference evidence="2" key="1">
    <citation type="submission" date="2023-01" db="EMBL/GenBank/DDBJ databases">
        <title>Genome assembly of the deep-sea coral Lophelia pertusa.</title>
        <authorList>
            <person name="Herrera S."/>
            <person name="Cordes E."/>
        </authorList>
    </citation>
    <scope>NUCLEOTIDE SEQUENCE</scope>
    <source>
        <strain evidence="2">USNM1676648</strain>
        <tissue evidence="2">Polyp</tissue>
    </source>
</reference>
<dbReference type="EMBL" id="MU827305">
    <property type="protein sequence ID" value="KAJ7363573.1"/>
    <property type="molecule type" value="Genomic_DNA"/>
</dbReference>
<evidence type="ECO:0000313" key="2">
    <source>
        <dbReference type="EMBL" id="KAJ7363573.1"/>
    </source>
</evidence>
<feature type="transmembrane region" description="Helical" evidence="1">
    <location>
        <begin position="86"/>
        <end position="119"/>
    </location>
</feature>
<feature type="transmembrane region" description="Helical" evidence="1">
    <location>
        <begin position="143"/>
        <end position="161"/>
    </location>
</feature>
<name>A0A9W9YU18_9CNID</name>
<feature type="transmembrane region" description="Helical" evidence="1">
    <location>
        <begin position="199"/>
        <end position="218"/>
    </location>
</feature>
<gene>
    <name evidence="2" type="ORF">OS493_009733</name>
</gene>
<keyword evidence="3" id="KW-1185">Reference proteome</keyword>
<proteinExistence type="predicted"/>
<keyword evidence="1" id="KW-0472">Membrane</keyword>
<feature type="transmembrane region" description="Helical" evidence="1">
    <location>
        <begin position="325"/>
        <end position="349"/>
    </location>
</feature>
<organism evidence="2 3">
    <name type="scientific">Desmophyllum pertusum</name>
    <dbReference type="NCBI Taxonomy" id="174260"/>
    <lineage>
        <taxon>Eukaryota</taxon>
        <taxon>Metazoa</taxon>
        <taxon>Cnidaria</taxon>
        <taxon>Anthozoa</taxon>
        <taxon>Hexacorallia</taxon>
        <taxon>Scleractinia</taxon>
        <taxon>Caryophylliina</taxon>
        <taxon>Caryophylliidae</taxon>
        <taxon>Desmophyllum</taxon>
    </lineage>
</organism>
<feature type="transmembrane region" description="Helical" evidence="1">
    <location>
        <begin position="397"/>
        <end position="417"/>
    </location>
</feature>
<dbReference type="Proteomes" id="UP001163046">
    <property type="component" value="Unassembled WGS sequence"/>
</dbReference>
<feature type="transmembrane region" description="Helical" evidence="1">
    <location>
        <begin position="437"/>
        <end position="455"/>
    </location>
</feature>
<keyword evidence="1" id="KW-0812">Transmembrane</keyword>
<dbReference type="AlphaFoldDB" id="A0A9W9YU18"/>
<comment type="caution">
    <text evidence="2">The sequence shown here is derived from an EMBL/GenBank/DDBJ whole genome shotgun (WGS) entry which is preliminary data.</text>
</comment>
<dbReference type="OrthoDB" id="10500823at2759"/>